<evidence type="ECO:0000256" key="5">
    <source>
        <dbReference type="PROSITE-ProRule" id="PRU00221"/>
    </source>
</evidence>
<keyword evidence="3" id="KW-0227">DNA damage</keyword>
<dbReference type="PANTHER" id="PTHR46202">
    <property type="entry name" value="DNA EXCISION REPAIR PROTEIN ERCC-8"/>
    <property type="match status" value="1"/>
</dbReference>
<dbReference type="PRINTS" id="PR00320">
    <property type="entry name" value="GPROTEINBRPT"/>
</dbReference>
<dbReference type="OrthoDB" id="361494at2759"/>
<dbReference type="InterPro" id="IPR042238">
    <property type="entry name" value="Rad28/ERCC8/Ckn1/ATCSA-1"/>
</dbReference>
<protein>
    <submittedName>
        <fullName evidence="7">WD40 repeat-like protein</fullName>
    </submittedName>
</protein>
<dbReference type="PANTHER" id="PTHR46202:SF1">
    <property type="entry name" value="DNA EXCISION REPAIR PROTEIN ERCC-8"/>
    <property type="match status" value="1"/>
</dbReference>
<dbReference type="PROSITE" id="PS00678">
    <property type="entry name" value="WD_REPEATS_1"/>
    <property type="match status" value="2"/>
</dbReference>
<feature type="repeat" description="WD" evidence="5">
    <location>
        <begin position="39"/>
        <end position="73"/>
    </location>
</feature>
<evidence type="ECO:0000313" key="8">
    <source>
        <dbReference type="Proteomes" id="UP000799421"/>
    </source>
</evidence>
<dbReference type="EMBL" id="MU006011">
    <property type="protein sequence ID" value="KAF2858369.1"/>
    <property type="molecule type" value="Genomic_DNA"/>
</dbReference>
<dbReference type="GO" id="GO:0000209">
    <property type="term" value="P:protein polyubiquitination"/>
    <property type="evidence" value="ECO:0007669"/>
    <property type="project" value="TreeGrafter"/>
</dbReference>
<feature type="repeat" description="WD" evidence="5">
    <location>
        <begin position="231"/>
        <end position="263"/>
    </location>
</feature>
<dbReference type="InterPro" id="IPR036322">
    <property type="entry name" value="WD40_repeat_dom_sf"/>
</dbReference>
<sequence>MSASRSLFARELGRDALSTFQSKTSDRLISLLQPSPAGPPHHHRGVNSIAIDPLTGSSLLSAGADSSVALWDLYGANAPVASNPRTTPDPPLSINKVSYYPFDANAFLLSCVDGSVRFCETERLAPRVTFPLGNAVNSHDTSAELSVACALAAPVARLVDLRTGGSTHTLPHSRGEVLSVAWRPQRMCVLASAASDGRVRIWDTRRADAAVAELDLEVWEGREGRNYASRAKAHEGPVNGLAWTEDGRFLVTVGKDERMRVWDGGRRFVNTLVHFGPRVKDEKRGVLNPVVAPSWTGANYVAFTASGGLEVFDLMSGTSVKRLFLPKMEGRIMDIQWRTGSVEVYAAHGDGTIRMWKPEAGGDESGKKRKRDDGDEANVLEDIVRGLTEQQVTFS</sequence>
<evidence type="ECO:0000256" key="1">
    <source>
        <dbReference type="ARBA" id="ARBA00022574"/>
    </source>
</evidence>
<keyword evidence="1 5" id="KW-0853">WD repeat</keyword>
<dbReference type="GO" id="GO:0043161">
    <property type="term" value="P:proteasome-mediated ubiquitin-dependent protein catabolic process"/>
    <property type="evidence" value="ECO:0007669"/>
    <property type="project" value="TreeGrafter"/>
</dbReference>
<dbReference type="GO" id="GO:0031464">
    <property type="term" value="C:Cul4A-RING E3 ubiquitin ligase complex"/>
    <property type="evidence" value="ECO:0007669"/>
    <property type="project" value="TreeGrafter"/>
</dbReference>
<dbReference type="AlphaFoldDB" id="A0A6A7BUG4"/>
<evidence type="ECO:0000256" key="2">
    <source>
        <dbReference type="ARBA" id="ARBA00022737"/>
    </source>
</evidence>
<accession>A0A6A7BUG4</accession>
<keyword evidence="2" id="KW-0677">Repeat</keyword>
<dbReference type="GO" id="GO:0006283">
    <property type="term" value="P:transcription-coupled nucleotide-excision repair"/>
    <property type="evidence" value="ECO:0007669"/>
    <property type="project" value="InterPro"/>
</dbReference>
<organism evidence="7 8">
    <name type="scientific">Piedraia hortae CBS 480.64</name>
    <dbReference type="NCBI Taxonomy" id="1314780"/>
    <lineage>
        <taxon>Eukaryota</taxon>
        <taxon>Fungi</taxon>
        <taxon>Dikarya</taxon>
        <taxon>Ascomycota</taxon>
        <taxon>Pezizomycotina</taxon>
        <taxon>Dothideomycetes</taxon>
        <taxon>Dothideomycetidae</taxon>
        <taxon>Capnodiales</taxon>
        <taxon>Piedraiaceae</taxon>
        <taxon>Piedraia</taxon>
    </lineage>
</organism>
<dbReference type="PROSITE" id="PS50294">
    <property type="entry name" value="WD_REPEATS_REGION"/>
    <property type="match status" value="3"/>
</dbReference>
<gene>
    <name evidence="7" type="ORF">K470DRAFT_259873</name>
</gene>
<feature type="region of interest" description="Disordered" evidence="6">
    <location>
        <begin position="356"/>
        <end position="375"/>
    </location>
</feature>
<dbReference type="InterPro" id="IPR001680">
    <property type="entry name" value="WD40_rpt"/>
</dbReference>
<name>A0A6A7BUG4_9PEZI</name>
<evidence type="ECO:0000256" key="3">
    <source>
        <dbReference type="ARBA" id="ARBA00022763"/>
    </source>
</evidence>
<keyword evidence="8" id="KW-1185">Reference proteome</keyword>
<feature type="repeat" description="WD" evidence="5">
    <location>
        <begin position="170"/>
        <end position="212"/>
    </location>
</feature>
<dbReference type="InterPro" id="IPR015943">
    <property type="entry name" value="WD40/YVTN_repeat-like_dom_sf"/>
</dbReference>
<dbReference type="GO" id="GO:0000109">
    <property type="term" value="C:nucleotide-excision repair complex"/>
    <property type="evidence" value="ECO:0007669"/>
    <property type="project" value="TreeGrafter"/>
</dbReference>
<dbReference type="Pfam" id="PF00400">
    <property type="entry name" value="WD40"/>
    <property type="match status" value="3"/>
</dbReference>
<proteinExistence type="predicted"/>
<evidence type="ECO:0000256" key="6">
    <source>
        <dbReference type="SAM" id="MobiDB-lite"/>
    </source>
</evidence>
<evidence type="ECO:0000256" key="4">
    <source>
        <dbReference type="ARBA" id="ARBA00023204"/>
    </source>
</evidence>
<dbReference type="Gene3D" id="2.130.10.10">
    <property type="entry name" value="YVTN repeat-like/Quinoprotein amine dehydrogenase"/>
    <property type="match status" value="1"/>
</dbReference>
<dbReference type="SMART" id="SM00320">
    <property type="entry name" value="WD40"/>
    <property type="match status" value="4"/>
</dbReference>
<dbReference type="InterPro" id="IPR019775">
    <property type="entry name" value="WD40_repeat_CS"/>
</dbReference>
<keyword evidence="4" id="KW-0234">DNA repair</keyword>
<dbReference type="InterPro" id="IPR020472">
    <property type="entry name" value="WD40_PAC1"/>
</dbReference>
<evidence type="ECO:0000313" key="7">
    <source>
        <dbReference type="EMBL" id="KAF2858369.1"/>
    </source>
</evidence>
<dbReference type="SUPFAM" id="SSF50978">
    <property type="entry name" value="WD40 repeat-like"/>
    <property type="match status" value="1"/>
</dbReference>
<dbReference type="Proteomes" id="UP000799421">
    <property type="component" value="Unassembled WGS sequence"/>
</dbReference>
<reference evidence="7" key="1">
    <citation type="journal article" date="2020" name="Stud. Mycol.">
        <title>101 Dothideomycetes genomes: a test case for predicting lifestyles and emergence of pathogens.</title>
        <authorList>
            <person name="Haridas S."/>
            <person name="Albert R."/>
            <person name="Binder M."/>
            <person name="Bloem J."/>
            <person name="Labutti K."/>
            <person name="Salamov A."/>
            <person name="Andreopoulos B."/>
            <person name="Baker S."/>
            <person name="Barry K."/>
            <person name="Bills G."/>
            <person name="Bluhm B."/>
            <person name="Cannon C."/>
            <person name="Castanera R."/>
            <person name="Culley D."/>
            <person name="Daum C."/>
            <person name="Ezra D."/>
            <person name="Gonzalez J."/>
            <person name="Henrissat B."/>
            <person name="Kuo A."/>
            <person name="Liang C."/>
            <person name="Lipzen A."/>
            <person name="Lutzoni F."/>
            <person name="Magnuson J."/>
            <person name="Mondo S."/>
            <person name="Nolan M."/>
            <person name="Ohm R."/>
            <person name="Pangilinan J."/>
            <person name="Park H.-J."/>
            <person name="Ramirez L."/>
            <person name="Alfaro M."/>
            <person name="Sun H."/>
            <person name="Tritt A."/>
            <person name="Yoshinaga Y."/>
            <person name="Zwiers L.-H."/>
            <person name="Turgeon B."/>
            <person name="Goodwin S."/>
            <person name="Spatafora J."/>
            <person name="Crous P."/>
            <person name="Grigoriev I."/>
        </authorList>
    </citation>
    <scope>NUCLEOTIDE SEQUENCE</scope>
    <source>
        <strain evidence="7">CBS 480.64</strain>
    </source>
</reference>
<dbReference type="PROSITE" id="PS50082">
    <property type="entry name" value="WD_REPEATS_2"/>
    <property type="match status" value="3"/>
</dbReference>